<evidence type="ECO:0000256" key="1">
    <source>
        <dbReference type="SAM" id="MobiDB-lite"/>
    </source>
</evidence>
<dbReference type="Gene3D" id="3.40.50.1110">
    <property type="entry name" value="SGNH hydrolase"/>
    <property type="match status" value="1"/>
</dbReference>
<feature type="region of interest" description="Disordered" evidence="1">
    <location>
        <begin position="175"/>
        <end position="205"/>
    </location>
</feature>
<dbReference type="STRING" id="399497.BW733_15305"/>
<proteinExistence type="predicted"/>
<feature type="domain" description="SGNH hydrolase-type esterase" evidence="2">
    <location>
        <begin position="38"/>
        <end position="162"/>
    </location>
</feature>
<dbReference type="PANTHER" id="PTHR30383">
    <property type="entry name" value="THIOESTERASE 1/PROTEASE 1/LYSOPHOSPHOLIPASE L1"/>
    <property type="match status" value="1"/>
</dbReference>
<evidence type="ECO:0000259" key="2">
    <source>
        <dbReference type="Pfam" id="PF13472"/>
    </source>
</evidence>
<dbReference type="Proteomes" id="UP000188235">
    <property type="component" value="Chromosome"/>
</dbReference>
<feature type="compositionally biased region" description="Low complexity" evidence="1">
    <location>
        <begin position="181"/>
        <end position="198"/>
    </location>
</feature>
<evidence type="ECO:0000313" key="3">
    <source>
        <dbReference type="EMBL" id="AQP51985.1"/>
    </source>
</evidence>
<feature type="compositionally biased region" description="Basic residues" evidence="1">
    <location>
        <begin position="8"/>
        <end position="22"/>
    </location>
</feature>
<dbReference type="EMBL" id="CP019607">
    <property type="protein sequence ID" value="AQP51985.1"/>
    <property type="molecule type" value="Genomic_DNA"/>
</dbReference>
<dbReference type="PANTHER" id="PTHR30383:SF5">
    <property type="entry name" value="SGNH HYDROLASE-TYPE ESTERASE DOMAIN-CONTAINING PROTEIN"/>
    <property type="match status" value="1"/>
</dbReference>
<dbReference type="SUPFAM" id="SSF52266">
    <property type="entry name" value="SGNH hydrolase"/>
    <property type="match status" value="1"/>
</dbReference>
<evidence type="ECO:0000313" key="4">
    <source>
        <dbReference type="Proteomes" id="UP000188235"/>
    </source>
</evidence>
<feature type="region of interest" description="Disordered" evidence="1">
    <location>
        <begin position="1"/>
        <end position="22"/>
    </location>
</feature>
<dbReference type="Pfam" id="PF13472">
    <property type="entry name" value="Lipase_GDSL_2"/>
    <property type="match status" value="1"/>
</dbReference>
<reference evidence="3 4" key="1">
    <citation type="journal article" date="2008" name="Int. J. Syst. Evol. Microbiol.">
        <title>Tessaracoccus flavescens sp. nov., isolated from marine sediment.</title>
        <authorList>
            <person name="Lee D.W."/>
            <person name="Lee S.D."/>
        </authorList>
    </citation>
    <scope>NUCLEOTIDE SEQUENCE [LARGE SCALE GENOMIC DNA]</scope>
    <source>
        <strain evidence="3 4">SST-39T</strain>
    </source>
</reference>
<dbReference type="GO" id="GO:0004622">
    <property type="term" value="F:phosphatidylcholine lysophospholipase activity"/>
    <property type="evidence" value="ECO:0007669"/>
    <property type="project" value="TreeGrafter"/>
</dbReference>
<gene>
    <name evidence="3" type="ORF">BW733_15305</name>
</gene>
<dbReference type="InterPro" id="IPR051532">
    <property type="entry name" value="Ester_Hydrolysis_Enzymes"/>
</dbReference>
<protein>
    <recommendedName>
        <fullName evidence="2">SGNH hydrolase-type esterase domain-containing protein</fullName>
    </recommendedName>
</protein>
<dbReference type="AlphaFoldDB" id="A0A1Q2D101"/>
<dbReference type="KEGG" id="tfa:BW733_15305"/>
<accession>A0A1Q2D101</accession>
<dbReference type="InterPro" id="IPR013830">
    <property type="entry name" value="SGNH_hydro"/>
</dbReference>
<keyword evidence="4" id="KW-1185">Reference proteome</keyword>
<dbReference type="CDD" id="cd00229">
    <property type="entry name" value="SGNH_hydrolase"/>
    <property type="match status" value="1"/>
</dbReference>
<organism evidence="3 4">
    <name type="scientific">Tessaracoccus flavescens</name>
    <dbReference type="NCBI Taxonomy" id="399497"/>
    <lineage>
        <taxon>Bacteria</taxon>
        <taxon>Bacillati</taxon>
        <taxon>Actinomycetota</taxon>
        <taxon>Actinomycetes</taxon>
        <taxon>Propionibacteriales</taxon>
        <taxon>Propionibacteriaceae</taxon>
        <taxon>Tessaracoccus</taxon>
    </lineage>
</organism>
<dbReference type="InterPro" id="IPR036514">
    <property type="entry name" value="SGNH_hydro_sf"/>
</dbReference>
<sequence>MERAVRPAARRARPRLRHRRQHRHLGRHLRGHIEHARRQHALRRRVGAYEPDVVVVMLGMNDAASQMGISQETYVANMAEIVDKIRAAGATPILAASNPIRSAGEVGTRGQYTSYVQGLRAMAASEQVVFVDHFADWMTQPGAAMPTAWFGDAIHPNGLGHWHFARTLLQTLGAWDPSTGSVPSRTPRRTGSSPTRRSNSAGAPA</sequence>
<name>A0A1Q2D101_9ACTN</name>